<evidence type="ECO:0008006" key="4">
    <source>
        <dbReference type="Google" id="ProtNLM"/>
    </source>
</evidence>
<protein>
    <recommendedName>
        <fullName evidence="4">DUF4843 domain-containing protein</fullName>
    </recommendedName>
</protein>
<evidence type="ECO:0000256" key="1">
    <source>
        <dbReference type="SAM" id="SignalP"/>
    </source>
</evidence>
<dbReference type="PROSITE" id="PS51257">
    <property type="entry name" value="PROKAR_LIPOPROTEIN"/>
    <property type="match status" value="1"/>
</dbReference>
<sequence>MKKIFSLLFGFLLIFLSLSSCKDEELFYEGDSYVHFLKEEGEAFVFADQDYRDVEVEFGTVQTVSGNPDIKIVYDPVNSTAVEGVDFQILNGGSGVVADGQAIGKFTIRILKAPATQAGKVANFKIKSSVFGNNLDYQSYSLRMSLTCSDAVFIGNGKFKNNVAYWTGDTTAVYDVVKSTPVDGNEQLRVDGFWDNGDDLVVYYNPNTFVVTIPDQFTGYTYNSGGINAPVWARPATDGTVSSYNPCTRRLTLRIYYYLKGTSYFLANDTEEFTGQ</sequence>
<dbReference type="AlphaFoldDB" id="A0A3D9B5T7"/>
<keyword evidence="3" id="KW-1185">Reference proteome</keyword>
<feature type="chain" id="PRO_5017715116" description="DUF4843 domain-containing protein" evidence="1">
    <location>
        <begin position="23"/>
        <end position="276"/>
    </location>
</feature>
<gene>
    <name evidence="2" type="ORF">DRF62_19715</name>
</gene>
<organism evidence="2 3">
    <name type="scientific">Chryseobacterium piscium</name>
    <dbReference type="NCBI Taxonomy" id="333702"/>
    <lineage>
        <taxon>Bacteria</taxon>
        <taxon>Pseudomonadati</taxon>
        <taxon>Bacteroidota</taxon>
        <taxon>Flavobacteriia</taxon>
        <taxon>Flavobacteriales</taxon>
        <taxon>Weeksellaceae</taxon>
        <taxon>Chryseobacterium group</taxon>
        <taxon>Chryseobacterium</taxon>
    </lineage>
</organism>
<evidence type="ECO:0000313" key="3">
    <source>
        <dbReference type="Proteomes" id="UP000256512"/>
    </source>
</evidence>
<dbReference type="RefSeq" id="WP_115951814.1">
    <property type="nucleotide sequence ID" value="NZ_QNVS01000115.1"/>
</dbReference>
<keyword evidence="1" id="KW-0732">Signal</keyword>
<feature type="signal peptide" evidence="1">
    <location>
        <begin position="1"/>
        <end position="22"/>
    </location>
</feature>
<name>A0A3D9B5T7_9FLAO</name>
<dbReference type="EMBL" id="QNVS01000115">
    <property type="protein sequence ID" value="REC48727.1"/>
    <property type="molecule type" value="Genomic_DNA"/>
</dbReference>
<proteinExistence type="predicted"/>
<evidence type="ECO:0000313" key="2">
    <source>
        <dbReference type="EMBL" id="REC48727.1"/>
    </source>
</evidence>
<dbReference type="Proteomes" id="UP000256512">
    <property type="component" value="Unassembled WGS sequence"/>
</dbReference>
<comment type="caution">
    <text evidence="2">The sequence shown here is derived from an EMBL/GenBank/DDBJ whole genome shotgun (WGS) entry which is preliminary data.</text>
</comment>
<accession>A0A3D9B5T7</accession>
<reference evidence="2 3" key="1">
    <citation type="journal article" date="2006" name="Int. J. Syst. Evol. Microbiol.">
        <title>Chryseobacterium piscium sp. nov., isolated from fish of the South Atlantic Ocean off South Africa.</title>
        <authorList>
            <person name="de Beer H."/>
            <person name="Hugo C.J."/>
            <person name="Jooste P.J."/>
            <person name="Vancanneyt M."/>
            <person name="Coenye T."/>
            <person name="Vandamme P."/>
        </authorList>
    </citation>
    <scope>NUCLEOTIDE SEQUENCE [LARGE SCALE GENOMIC DNA]</scope>
    <source>
        <strain evidence="2 3">CCUG 51923</strain>
    </source>
</reference>